<sequence>MLGEFTKQKECLNFARVMIEVDLIQEFPKDISFVNEWDEEVVVKVVYEGRLILCNHYKSLGHSREDCQKKNIGKSIVKTKWVPKKLEKEPVKVGTMETDQEEVCECFKEIEFQDDDIEQDKRASTNGGGDPLFGNG</sequence>
<reference evidence="2" key="1">
    <citation type="submission" date="2018-11" db="EMBL/GenBank/DDBJ databases">
        <authorList>
            <person name="Grassa J C."/>
        </authorList>
    </citation>
    <scope>NUCLEOTIDE SEQUENCE [LARGE SCALE GENOMIC DNA]</scope>
</reference>
<evidence type="ECO:0000313" key="3">
    <source>
        <dbReference type="Proteomes" id="UP000596661"/>
    </source>
</evidence>
<evidence type="ECO:0000256" key="1">
    <source>
        <dbReference type="SAM" id="MobiDB-lite"/>
    </source>
</evidence>
<reference evidence="2" key="2">
    <citation type="submission" date="2021-03" db="UniProtKB">
        <authorList>
            <consortium name="EnsemblPlants"/>
        </authorList>
    </citation>
    <scope>IDENTIFICATION</scope>
</reference>
<dbReference type="Proteomes" id="UP000596661">
    <property type="component" value="Chromosome 1"/>
</dbReference>
<organism evidence="2 3">
    <name type="scientific">Cannabis sativa</name>
    <name type="common">Hemp</name>
    <name type="synonym">Marijuana</name>
    <dbReference type="NCBI Taxonomy" id="3483"/>
    <lineage>
        <taxon>Eukaryota</taxon>
        <taxon>Viridiplantae</taxon>
        <taxon>Streptophyta</taxon>
        <taxon>Embryophyta</taxon>
        <taxon>Tracheophyta</taxon>
        <taxon>Spermatophyta</taxon>
        <taxon>Magnoliopsida</taxon>
        <taxon>eudicotyledons</taxon>
        <taxon>Gunneridae</taxon>
        <taxon>Pentapetalae</taxon>
        <taxon>rosids</taxon>
        <taxon>fabids</taxon>
        <taxon>Rosales</taxon>
        <taxon>Cannabaceae</taxon>
        <taxon>Cannabis</taxon>
    </lineage>
</organism>
<dbReference type="Gramene" id="evm.model.01.1759">
    <property type="protein sequence ID" value="cds.evm.model.01.1759"/>
    <property type="gene ID" value="evm.TU.01.1759"/>
</dbReference>
<dbReference type="PANTHER" id="PTHR31286:SF165">
    <property type="entry name" value="DUF4283 DOMAIN-CONTAINING PROTEIN"/>
    <property type="match status" value="1"/>
</dbReference>
<accession>A0A803NIE4</accession>
<dbReference type="InterPro" id="IPR040256">
    <property type="entry name" value="At4g02000-like"/>
</dbReference>
<dbReference type="AlphaFoldDB" id="A0A803NIE4"/>
<proteinExistence type="predicted"/>
<evidence type="ECO:0000313" key="2">
    <source>
        <dbReference type="EnsemblPlants" id="cds.evm.model.01.1759"/>
    </source>
</evidence>
<protein>
    <submittedName>
        <fullName evidence="2">Uncharacterized protein</fullName>
    </submittedName>
</protein>
<dbReference type="EMBL" id="UZAU01000047">
    <property type="status" value="NOT_ANNOTATED_CDS"/>
    <property type="molecule type" value="Genomic_DNA"/>
</dbReference>
<dbReference type="EnsemblPlants" id="evm.model.01.1759">
    <property type="protein sequence ID" value="cds.evm.model.01.1759"/>
    <property type="gene ID" value="evm.TU.01.1759"/>
</dbReference>
<dbReference type="OMA" id="VIHECKP"/>
<keyword evidence="3" id="KW-1185">Reference proteome</keyword>
<feature type="compositionally biased region" description="Gly residues" evidence="1">
    <location>
        <begin position="126"/>
        <end position="136"/>
    </location>
</feature>
<name>A0A803NIE4_CANSA</name>
<dbReference type="PANTHER" id="PTHR31286">
    <property type="entry name" value="GLYCINE-RICH CELL WALL STRUCTURAL PROTEIN 1.8-LIKE"/>
    <property type="match status" value="1"/>
</dbReference>
<feature type="region of interest" description="Disordered" evidence="1">
    <location>
        <begin position="115"/>
        <end position="136"/>
    </location>
</feature>